<reference evidence="6 7" key="2">
    <citation type="submission" date="2018-11" db="EMBL/GenBank/DDBJ databases">
        <authorList>
            <consortium name="Pathogen Informatics"/>
        </authorList>
    </citation>
    <scope>NUCLEOTIDE SEQUENCE [LARGE SCALE GENOMIC DNA]</scope>
</reference>
<evidence type="ECO:0000313" key="7">
    <source>
        <dbReference type="Proteomes" id="UP000270296"/>
    </source>
</evidence>
<dbReference type="GO" id="GO:0046983">
    <property type="term" value="F:protein dimerization activity"/>
    <property type="evidence" value="ECO:0007669"/>
    <property type="project" value="InterPro"/>
</dbReference>
<dbReference type="OrthoDB" id="6085656at2759"/>
<dbReference type="Proteomes" id="UP000270296">
    <property type="component" value="Unassembled WGS sequence"/>
</dbReference>
<proteinExistence type="predicted"/>
<reference evidence="8" key="1">
    <citation type="submission" date="2016-06" db="UniProtKB">
        <authorList>
            <consortium name="WormBaseParasite"/>
        </authorList>
    </citation>
    <scope>IDENTIFICATION</scope>
</reference>
<evidence type="ECO:0000256" key="1">
    <source>
        <dbReference type="ARBA" id="ARBA00004123"/>
    </source>
</evidence>
<keyword evidence="2" id="KW-0805">Transcription regulation</keyword>
<evidence type="ECO:0000259" key="5">
    <source>
        <dbReference type="PROSITE" id="PS50888"/>
    </source>
</evidence>
<accession>A0A183IVT9</accession>
<sequence>MTAPHGYVSTTVATTITPPATSSPHLERKLKKPLMEKRRRARINHCLTELKNILLKASPHQRTKLEKADILEMTNFVDGFTICASTAFHFLSSVPSPYSRERALHVRLMSHLNQALEAKVKQVSSTLPVVNYSSVGLNTVCGVTPYMNLPPTPVSPLTLNIPSGCNFTTSPPLQKFTYQQFPLLPTPPCGVRSADNNMPCKVSPVSSSFSPCSSDGGSSTGCSDVGEDSCSMESVVWRPW</sequence>
<dbReference type="Pfam" id="PF07527">
    <property type="entry name" value="Hairy_orange"/>
    <property type="match status" value="1"/>
</dbReference>
<evidence type="ECO:0000313" key="6">
    <source>
        <dbReference type="EMBL" id="VDP14096.1"/>
    </source>
</evidence>
<comment type="subcellular location">
    <subcellularLocation>
        <location evidence="1">Nucleus</location>
    </subcellularLocation>
</comment>
<feature type="domain" description="BHLH" evidence="5">
    <location>
        <begin position="27"/>
        <end position="81"/>
    </location>
</feature>
<evidence type="ECO:0000313" key="8">
    <source>
        <dbReference type="WBParaSite" id="SBAD_0000802701-mRNA-1"/>
    </source>
</evidence>
<dbReference type="WBParaSite" id="SBAD_0000802701-mRNA-1">
    <property type="protein sequence ID" value="SBAD_0000802701-mRNA-1"/>
    <property type="gene ID" value="SBAD_0000802701"/>
</dbReference>
<dbReference type="AlphaFoldDB" id="A0A183IVT9"/>
<keyword evidence="7" id="KW-1185">Reference proteome</keyword>
<evidence type="ECO:0000256" key="2">
    <source>
        <dbReference type="ARBA" id="ARBA00023015"/>
    </source>
</evidence>
<dbReference type="SUPFAM" id="SSF47459">
    <property type="entry name" value="HLH, helix-loop-helix DNA-binding domain"/>
    <property type="match status" value="1"/>
</dbReference>
<dbReference type="Pfam" id="PF00010">
    <property type="entry name" value="HLH"/>
    <property type="match status" value="1"/>
</dbReference>
<dbReference type="PROSITE" id="PS50888">
    <property type="entry name" value="BHLH"/>
    <property type="match status" value="1"/>
</dbReference>
<dbReference type="EMBL" id="UZAM01010892">
    <property type="protein sequence ID" value="VDP14096.1"/>
    <property type="molecule type" value="Genomic_DNA"/>
</dbReference>
<evidence type="ECO:0000256" key="3">
    <source>
        <dbReference type="ARBA" id="ARBA00023163"/>
    </source>
</evidence>
<organism evidence="8">
    <name type="scientific">Soboliphyme baturini</name>
    <dbReference type="NCBI Taxonomy" id="241478"/>
    <lineage>
        <taxon>Eukaryota</taxon>
        <taxon>Metazoa</taxon>
        <taxon>Ecdysozoa</taxon>
        <taxon>Nematoda</taxon>
        <taxon>Enoplea</taxon>
        <taxon>Dorylaimia</taxon>
        <taxon>Dioctophymatida</taxon>
        <taxon>Dioctophymatoidea</taxon>
        <taxon>Soboliphymatidae</taxon>
        <taxon>Soboliphyme</taxon>
    </lineage>
</organism>
<dbReference type="InterPro" id="IPR003650">
    <property type="entry name" value="Orange_dom"/>
</dbReference>
<evidence type="ECO:0000256" key="4">
    <source>
        <dbReference type="ARBA" id="ARBA00023242"/>
    </source>
</evidence>
<dbReference type="SUPFAM" id="SSF158457">
    <property type="entry name" value="Orange domain-like"/>
    <property type="match status" value="1"/>
</dbReference>
<dbReference type="GO" id="GO:0005634">
    <property type="term" value="C:nucleus"/>
    <property type="evidence" value="ECO:0007669"/>
    <property type="project" value="UniProtKB-SubCell"/>
</dbReference>
<gene>
    <name evidence="6" type="ORF">SBAD_LOCUS7736</name>
</gene>
<dbReference type="InterPro" id="IPR036638">
    <property type="entry name" value="HLH_DNA-bd_sf"/>
</dbReference>
<name>A0A183IVT9_9BILA</name>
<dbReference type="InterPro" id="IPR011598">
    <property type="entry name" value="bHLH_dom"/>
</dbReference>
<protein>
    <submittedName>
        <fullName evidence="8">BHLH domain-containing protein</fullName>
    </submittedName>
</protein>
<keyword evidence="4" id="KW-0539">Nucleus</keyword>
<keyword evidence="3" id="KW-0804">Transcription</keyword>
<dbReference type="Gene3D" id="4.10.280.10">
    <property type="entry name" value="Helix-loop-helix DNA-binding domain"/>
    <property type="match status" value="1"/>
</dbReference>
<dbReference type="PANTHER" id="PTHR10985">
    <property type="entry name" value="BASIC HELIX-LOOP-HELIX TRANSCRIPTION FACTOR, HES-RELATED"/>
    <property type="match status" value="1"/>
</dbReference>
<dbReference type="InterPro" id="IPR050370">
    <property type="entry name" value="HES_HEY"/>
</dbReference>
<dbReference type="SMART" id="SM00353">
    <property type="entry name" value="HLH"/>
    <property type="match status" value="1"/>
</dbReference>